<protein>
    <submittedName>
        <fullName evidence="2">Uncharacterized protein</fullName>
    </submittedName>
</protein>
<feature type="region of interest" description="Disordered" evidence="1">
    <location>
        <begin position="307"/>
        <end position="336"/>
    </location>
</feature>
<proteinExistence type="predicted"/>
<name>A0A382Q465_9ZZZZ</name>
<accession>A0A382Q465</accession>
<feature type="non-terminal residue" evidence="2">
    <location>
        <position position="336"/>
    </location>
</feature>
<feature type="non-terminal residue" evidence="2">
    <location>
        <position position="1"/>
    </location>
</feature>
<sequence length="336" mass="36192">LQADGVQYETSINRDVVSLTGKPENVEDLHLGLLKGMDRPTDQIFYDSDAKPVLMQKPDEVLFRPDETGKQIPVGIVPGAWVGVDEEGKEDKGKSITSVLEETVIYKEDLSDSDKLIATNVLAEMPRLSTGEDGTFQAASAHVMINDKGEVVAAYLADEDGDGKLEYKPLSNDLTGSDGEYVDVCGNALLVCDEAGNPQDQVEVPYYIVDDNGEKDRYVQESPILIDEAGEPVAWVPPATYVATDEGISDVLATGPVTKEAVAEGYVPGEEISQDSVAEEIVYYKRDGEVVEHNDVVHTQGEIKFEDSVDCPDGGCVQLPPLPPIPPDGDPGDGLP</sequence>
<dbReference type="AlphaFoldDB" id="A0A382Q465"/>
<gene>
    <name evidence="2" type="ORF">METZ01_LOCUS333247</name>
</gene>
<reference evidence="2" key="1">
    <citation type="submission" date="2018-05" db="EMBL/GenBank/DDBJ databases">
        <authorList>
            <person name="Lanie J.A."/>
            <person name="Ng W.-L."/>
            <person name="Kazmierczak K.M."/>
            <person name="Andrzejewski T.M."/>
            <person name="Davidsen T.M."/>
            <person name="Wayne K.J."/>
            <person name="Tettelin H."/>
            <person name="Glass J.I."/>
            <person name="Rusch D."/>
            <person name="Podicherti R."/>
            <person name="Tsui H.-C.T."/>
            <person name="Winkler M.E."/>
        </authorList>
    </citation>
    <scope>NUCLEOTIDE SEQUENCE</scope>
</reference>
<evidence type="ECO:0000313" key="2">
    <source>
        <dbReference type="EMBL" id="SVC80393.1"/>
    </source>
</evidence>
<dbReference type="EMBL" id="UINC01111867">
    <property type="protein sequence ID" value="SVC80393.1"/>
    <property type="molecule type" value="Genomic_DNA"/>
</dbReference>
<evidence type="ECO:0000256" key="1">
    <source>
        <dbReference type="SAM" id="MobiDB-lite"/>
    </source>
</evidence>
<organism evidence="2">
    <name type="scientific">marine metagenome</name>
    <dbReference type="NCBI Taxonomy" id="408172"/>
    <lineage>
        <taxon>unclassified sequences</taxon>
        <taxon>metagenomes</taxon>
        <taxon>ecological metagenomes</taxon>
    </lineage>
</organism>
<feature type="compositionally biased region" description="Pro residues" evidence="1">
    <location>
        <begin position="320"/>
        <end position="329"/>
    </location>
</feature>